<dbReference type="InterPro" id="IPR029044">
    <property type="entry name" value="Nucleotide-diphossugar_trans"/>
</dbReference>
<accession>A0A1B2ENV1</accession>
<dbReference type="EMBL" id="CP016616">
    <property type="protein sequence ID" value="ANY81665.1"/>
    <property type="molecule type" value="Genomic_DNA"/>
</dbReference>
<dbReference type="AlphaFoldDB" id="A0A1B2ENV1"/>
<gene>
    <name evidence="1" type="ORF">BB934_08565</name>
</gene>
<organism evidence="1">
    <name type="scientific">Microvirga ossetica</name>
    <dbReference type="NCBI Taxonomy" id="1882682"/>
    <lineage>
        <taxon>Bacteria</taxon>
        <taxon>Pseudomonadati</taxon>
        <taxon>Pseudomonadota</taxon>
        <taxon>Alphaproteobacteria</taxon>
        <taxon>Hyphomicrobiales</taxon>
        <taxon>Methylobacteriaceae</taxon>
        <taxon>Microvirga</taxon>
    </lineage>
</organism>
<proteinExistence type="predicted"/>
<protein>
    <recommendedName>
        <fullName evidence="2">Glycosyltransferase</fullName>
    </recommendedName>
</protein>
<evidence type="ECO:0008006" key="2">
    <source>
        <dbReference type="Google" id="ProtNLM"/>
    </source>
</evidence>
<dbReference type="KEGG" id="moc:BB934_08565"/>
<reference evidence="1" key="1">
    <citation type="submission" date="2016-07" db="EMBL/GenBank/DDBJ databases">
        <title>Microvirga ossetica sp. nov. a new species of rhizobia isolated from root nodules of the legume species Vicia alpestris Steven originated from North Ossetia region in the Caucasus.</title>
        <authorList>
            <person name="Safronova V.I."/>
            <person name="Kuznetsova I.G."/>
            <person name="Sazanova A.L."/>
            <person name="Belimov A."/>
            <person name="Andronov E."/>
            <person name="Osledkin Y.S."/>
            <person name="Onishchuk O.P."/>
            <person name="Kurchak O.N."/>
            <person name="Shaposhnikov A.I."/>
            <person name="Willems A."/>
            <person name="Tikhonovich I.A."/>
        </authorList>
    </citation>
    <scope>NUCLEOTIDE SEQUENCE [LARGE SCALE GENOMIC DNA]</scope>
    <source>
        <strain evidence="1">V5/3M</strain>
    </source>
</reference>
<evidence type="ECO:0000313" key="1">
    <source>
        <dbReference type="EMBL" id="ANY81665.1"/>
    </source>
</evidence>
<dbReference type="SUPFAM" id="SSF53448">
    <property type="entry name" value="Nucleotide-diphospho-sugar transferases"/>
    <property type="match status" value="1"/>
</dbReference>
<sequence>MDRLALNIRSTAARATMVWRIRTGGRQHPLPGKLVVSLTSYPPRFATLPLTLRSLLCQTVKPDRIVLWVSHDDEPIIPEAVRRLTSYGVEIRTTDDIKSFKKIIPAVRAFPDAFIVTADDDVYYGPHWLEDLTLASSGRMGLIVCYQAREIQRDDQGKLQPYEQWPYLSEPRDSATAFPVGRGGILYPPGALSSEIADEAAFLELCPQADDVWLYWMGRRAGSTYRKIQQSEGLWDWPGSQKTALFRENLLASMNDRQIDAVAQRYGYPDF</sequence>
<name>A0A1B2ENV1_9HYPH</name>